<dbReference type="InterPro" id="IPR012337">
    <property type="entry name" value="RNaseH-like_sf"/>
</dbReference>
<accession>A0AA37M447</accession>
<dbReference type="EMBL" id="BPQJ01000007">
    <property type="protein sequence ID" value="GJD61749.1"/>
    <property type="molecule type" value="Genomic_DNA"/>
</dbReference>
<dbReference type="InterPro" id="IPR052702">
    <property type="entry name" value="MscS-like_channel"/>
</dbReference>
<dbReference type="PANTHER" id="PTHR30347:SF1">
    <property type="entry name" value="MECHANOSENSITIVE CHANNEL MSCK"/>
    <property type="match status" value="1"/>
</dbReference>
<dbReference type="Pfam" id="PF13358">
    <property type="entry name" value="DDE_3"/>
    <property type="match status" value="1"/>
</dbReference>
<dbReference type="InterPro" id="IPR009057">
    <property type="entry name" value="Homeodomain-like_sf"/>
</dbReference>
<dbReference type="InterPro" id="IPR038717">
    <property type="entry name" value="Tc1-like_DDE_dom"/>
</dbReference>
<reference evidence="2" key="1">
    <citation type="journal article" date="2016" name="Front. Microbiol.">
        <title>Genome Sequence of the Piezophilic, Mesophilic Sulfate-Reducing Bacterium Desulfovibrio indicus J2T.</title>
        <authorList>
            <person name="Cao J."/>
            <person name="Maignien L."/>
            <person name="Shao Z."/>
            <person name="Alain K."/>
            <person name="Jebbar M."/>
        </authorList>
    </citation>
    <scope>NUCLEOTIDE SEQUENCE</scope>
    <source>
        <strain evidence="2">JCM 32048</strain>
    </source>
</reference>
<sequence length="353" mass="39813">MAQTVCVILTEDEKARLHAISQDRARPLKHVQRARIVLLSAERLPVLEVAHQAGVSRTAVWRWQQRFAEEGVDGLLRDKTRPPGKPPHSTSTVAEVLALTCSEPPGEVTHWTGRAVAAATGISLRSVQRIWQEHRLQPHRVRTFKRSTDPAFAEKVEDIVGLYMDPPRHAVVLSVDEKSQIQALERTRPDRPLASGRLATRTHDYIRHGTTTLFAALNVLEGTVIGRCMQRHRHEEFLRFLNAVEAAVPAGTIIHVVLDNYRTHTHVKVRAWLSRHPGWVFHFTPTSASWLNAVEGFFSALSRRRLRRGTFTGIVDLQAAIKRYIAEHNERPRPFIWTKPAAAILNSQAAPSV</sequence>
<dbReference type="Proteomes" id="UP001055286">
    <property type="component" value="Unassembled WGS sequence"/>
</dbReference>
<dbReference type="NCBIfam" id="NF033545">
    <property type="entry name" value="transpos_IS630"/>
    <property type="match status" value="1"/>
</dbReference>
<dbReference type="SUPFAM" id="SSF53098">
    <property type="entry name" value="Ribonuclease H-like"/>
    <property type="match status" value="1"/>
</dbReference>
<proteinExistence type="predicted"/>
<organism evidence="2 3">
    <name type="scientific">Methylobacterium frigidaeris</name>
    <dbReference type="NCBI Taxonomy" id="2038277"/>
    <lineage>
        <taxon>Bacteria</taxon>
        <taxon>Pseudomonadati</taxon>
        <taxon>Pseudomonadota</taxon>
        <taxon>Alphaproteobacteria</taxon>
        <taxon>Hyphomicrobiales</taxon>
        <taxon>Methylobacteriaceae</taxon>
        <taxon>Methylobacterium</taxon>
    </lineage>
</organism>
<reference evidence="2" key="2">
    <citation type="submission" date="2021-08" db="EMBL/GenBank/DDBJ databases">
        <authorList>
            <person name="Tani A."/>
            <person name="Ola A."/>
            <person name="Ogura Y."/>
            <person name="Katsura K."/>
            <person name="Hayashi T."/>
        </authorList>
    </citation>
    <scope>NUCLEOTIDE SEQUENCE</scope>
    <source>
        <strain evidence="2">JCM 32048</strain>
    </source>
</reference>
<evidence type="ECO:0000259" key="1">
    <source>
        <dbReference type="Pfam" id="PF13358"/>
    </source>
</evidence>
<gene>
    <name evidence="2" type="ORF">MPEAHAMD_1895</name>
</gene>
<dbReference type="RefSeq" id="WP_238190547.1">
    <property type="nucleotide sequence ID" value="NZ_BPQJ01000007.1"/>
</dbReference>
<dbReference type="InterPro" id="IPR047655">
    <property type="entry name" value="Transpos_IS630-like"/>
</dbReference>
<name>A0AA37M447_9HYPH</name>
<evidence type="ECO:0000313" key="3">
    <source>
        <dbReference type="Proteomes" id="UP001055286"/>
    </source>
</evidence>
<dbReference type="Pfam" id="PF13565">
    <property type="entry name" value="HTH_32"/>
    <property type="match status" value="1"/>
</dbReference>
<feature type="domain" description="Tc1-like transposase DDE" evidence="1">
    <location>
        <begin position="172"/>
        <end position="311"/>
    </location>
</feature>
<dbReference type="PANTHER" id="PTHR30347">
    <property type="entry name" value="POTASSIUM CHANNEL RELATED"/>
    <property type="match status" value="1"/>
</dbReference>
<dbReference type="GO" id="GO:0003676">
    <property type="term" value="F:nucleic acid binding"/>
    <property type="evidence" value="ECO:0007669"/>
    <property type="project" value="InterPro"/>
</dbReference>
<protein>
    <submittedName>
        <fullName evidence="2">IS630 family transposase ISAzba6</fullName>
    </submittedName>
</protein>
<dbReference type="SUPFAM" id="SSF46689">
    <property type="entry name" value="Homeodomain-like"/>
    <property type="match status" value="1"/>
</dbReference>
<keyword evidence="3" id="KW-1185">Reference proteome</keyword>
<dbReference type="AlphaFoldDB" id="A0AA37M447"/>
<dbReference type="InterPro" id="IPR036397">
    <property type="entry name" value="RNaseH_sf"/>
</dbReference>
<evidence type="ECO:0000313" key="2">
    <source>
        <dbReference type="EMBL" id="GJD61749.1"/>
    </source>
</evidence>
<dbReference type="Gene3D" id="3.30.420.10">
    <property type="entry name" value="Ribonuclease H-like superfamily/Ribonuclease H"/>
    <property type="match status" value="1"/>
</dbReference>
<comment type="caution">
    <text evidence="2">The sequence shown here is derived from an EMBL/GenBank/DDBJ whole genome shotgun (WGS) entry which is preliminary data.</text>
</comment>